<evidence type="ECO:0000256" key="2">
    <source>
        <dbReference type="ARBA" id="ARBA00010642"/>
    </source>
</evidence>
<protein>
    <recommendedName>
        <fullName evidence="9">ML-like domain-containing protein</fullName>
    </recommendedName>
</protein>
<evidence type="ECO:0000256" key="8">
    <source>
        <dbReference type="SAM" id="Phobius"/>
    </source>
</evidence>
<feature type="region of interest" description="Disordered" evidence="7">
    <location>
        <begin position="810"/>
        <end position="872"/>
    </location>
</feature>
<feature type="transmembrane region" description="Helical" evidence="8">
    <location>
        <begin position="564"/>
        <end position="584"/>
    </location>
</feature>
<organism evidence="10 11">
    <name type="scientific">Cytospora mali</name>
    <name type="common">Apple Valsa canker fungus</name>
    <name type="synonym">Valsa mali</name>
    <dbReference type="NCBI Taxonomy" id="578113"/>
    <lineage>
        <taxon>Eukaryota</taxon>
        <taxon>Fungi</taxon>
        <taxon>Dikarya</taxon>
        <taxon>Ascomycota</taxon>
        <taxon>Pezizomycotina</taxon>
        <taxon>Sordariomycetes</taxon>
        <taxon>Sordariomycetidae</taxon>
        <taxon>Diaporthales</taxon>
        <taxon>Cytosporaceae</taxon>
        <taxon>Cytospora</taxon>
    </lineage>
</organism>
<accession>A0A194VRN3</accession>
<feature type="region of interest" description="Disordered" evidence="7">
    <location>
        <begin position="709"/>
        <end position="731"/>
    </location>
</feature>
<evidence type="ECO:0000313" key="10">
    <source>
        <dbReference type="EMBL" id="KUI66598.1"/>
    </source>
</evidence>
<dbReference type="AlphaFoldDB" id="A0A194VRN3"/>
<dbReference type="InterPro" id="IPR040241">
    <property type="entry name" value="TRP_Flc/Pkd2-like"/>
</dbReference>
<dbReference type="InterPro" id="IPR032800">
    <property type="entry name" value="TRP_N"/>
</dbReference>
<evidence type="ECO:0000256" key="3">
    <source>
        <dbReference type="ARBA" id="ARBA00022692"/>
    </source>
</evidence>
<evidence type="ECO:0000256" key="5">
    <source>
        <dbReference type="ARBA" id="ARBA00022989"/>
    </source>
</evidence>
<keyword evidence="3 8" id="KW-0812">Transmembrane</keyword>
<dbReference type="Pfam" id="PF06011">
    <property type="entry name" value="TRP"/>
    <property type="match status" value="1"/>
</dbReference>
<feature type="transmembrane region" description="Helical" evidence="8">
    <location>
        <begin position="653"/>
        <end position="675"/>
    </location>
</feature>
<dbReference type="EMBL" id="CM003099">
    <property type="protein sequence ID" value="KUI66598.1"/>
    <property type="molecule type" value="Genomic_DNA"/>
</dbReference>
<feature type="compositionally biased region" description="Low complexity" evidence="7">
    <location>
        <begin position="1150"/>
        <end position="1160"/>
    </location>
</feature>
<dbReference type="Pfam" id="PF14558">
    <property type="entry name" value="TRP_N"/>
    <property type="match status" value="1"/>
</dbReference>
<dbReference type="PANTHER" id="PTHR31145:SF6">
    <property type="entry name" value="INTEGRAL MEMBRANE PROTEIN (AFU_ORTHOLOGUE AFUA_7G01610)"/>
    <property type="match status" value="1"/>
</dbReference>
<evidence type="ECO:0000259" key="9">
    <source>
        <dbReference type="SMART" id="SM01320"/>
    </source>
</evidence>
<dbReference type="OrthoDB" id="5312224at2759"/>
<keyword evidence="6 8" id="KW-0472">Membrane</keyword>
<comment type="similarity">
    <text evidence="2">Belongs to the transient receptor potential (TRP) ion channel family.</text>
</comment>
<feature type="domain" description="ML-like" evidence="9">
    <location>
        <begin position="113"/>
        <end position="296"/>
    </location>
</feature>
<dbReference type="PANTHER" id="PTHR31145">
    <property type="entry name" value="INTEGRAL MEMBRANE PROTEIN (AFU_ORTHOLOGUE AFUA_7G01610)"/>
    <property type="match status" value="1"/>
</dbReference>
<gene>
    <name evidence="10" type="ORF">VM1G_01789</name>
</gene>
<feature type="compositionally biased region" description="Low complexity" evidence="7">
    <location>
        <begin position="717"/>
        <end position="728"/>
    </location>
</feature>
<evidence type="ECO:0000256" key="1">
    <source>
        <dbReference type="ARBA" id="ARBA00004141"/>
    </source>
</evidence>
<feature type="compositionally biased region" description="Polar residues" evidence="7">
    <location>
        <begin position="1176"/>
        <end position="1188"/>
    </location>
</feature>
<keyword evidence="11" id="KW-1185">Reference proteome</keyword>
<dbReference type="SMART" id="SM01320">
    <property type="entry name" value="TRP_N"/>
    <property type="match status" value="1"/>
</dbReference>
<evidence type="ECO:0000313" key="11">
    <source>
        <dbReference type="Proteomes" id="UP000078559"/>
    </source>
</evidence>
<feature type="transmembrane region" description="Helical" evidence="8">
    <location>
        <begin position="590"/>
        <end position="610"/>
    </location>
</feature>
<feature type="transmembrane region" description="Helical" evidence="8">
    <location>
        <begin position="622"/>
        <end position="641"/>
    </location>
</feature>
<feature type="transmembrane region" description="Helical" evidence="8">
    <location>
        <begin position="512"/>
        <end position="534"/>
    </location>
</feature>
<dbReference type="InterPro" id="IPR010308">
    <property type="entry name" value="TRP_C"/>
</dbReference>
<feature type="region of interest" description="Disordered" evidence="7">
    <location>
        <begin position="966"/>
        <end position="1210"/>
    </location>
</feature>
<feature type="transmembrane region" description="Helical" evidence="8">
    <location>
        <begin position="482"/>
        <end position="506"/>
    </location>
</feature>
<feature type="compositionally biased region" description="Polar residues" evidence="7">
    <location>
        <begin position="1012"/>
        <end position="1025"/>
    </location>
</feature>
<feature type="transmembrane region" description="Helical" evidence="8">
    <location>
        <begin position="302"/>
        <end position="324"/>
    </location>
</feature>
<feature type="compositionally biased region" description="Polar residues" evidence="7">
    <location>
        <begin position="855"/>
        <end position="869"/>
    </location>
</feature>
<evidence type="ECO:0000256" key="6">
    <source>
        <dbReference type="ARBA" id="ARBA00023136"/>
    </source>
</evidence>
<comment type="subcellular location">
    <subcellularLocation>
        <location evidence="1">Membrane</location>
        <topology evidence="1">Multi-pass membrane protein</topology>
    </subcellularLocation>
</comment>
<dbReference type="GO" id="GO:0016020">
    <property type="term" value="C:membrane"/>
    <property type="evidence" value="ECO:0007669"/>
    <property type="project" value="UniProtKB-SubCell"/>
</dbReference>
<feature type="transmembrane region" description="Helical" evidence="8">
    <location>
        <begin position="434"/>
        <end position="462"/>
    </location>
</feature>
<dbReference type="GO" id="GO:0055085">
    <property type="term" value="P:transmembrane transport"/>
    <property type="evidence" value="ECO:0007669"/>
    <property type="project" value="TreeGrafter"/>
</dbReference>
<evidence type="ECO:0000256" key="4">
    <source>
        <dbReference type="ARBA" id="ARBA00022729"/>
    </source>
</evidence>
<evidence type="ECO:0000256" key="7">
    <source>
        <dbReference type="SAM" id="MobiDB-lite"/>
    </source>
</evidence>
<dbReference type="Proteomes" id="UP000078559">
    <property type="component" value="Chromosome 2"/>
</dbReference>
<keyword evidence="4" id="KW-0732">Signal</keyword>
<name>A0A194VRN3_CYTMA</name>
<sequence>MRMLDAISPENEFGHVLSHSEHAAGREGPVEQPRAVAWEACLNDGDLCDKRREGHLVRPSGPRPNHTGKAIVTTKYQGVRSSRSAVKRDGKMNILMFLSLSLCLQPAFAVLLRHFENCLPTATKLSDPPELQWIPLYVGASFDTENPSHKLRVTVWGNVTGAYNPTTVTLPAWNSEEWSNPNFTDGKIIDDPFPTTANLLTTLHSKIDVLTYEPYSADFDFCNGSLTNASCPLGPVFNTTDIAIPHGLPSVTMSKDFYSTYAFTSFSPTFSIIYGDAAKTSIGCVSATITPDLGGLAWMLKFLPLMVLLSVGLATVFASIYSPWGTTDIFHWSSNFGRHNDLLRLVTPGFGDCLQYIQFVALTGGLTLRYPGFYQPIVSQASWSALMFNESFVSNEPGWQNLRDGIYFTNGTYGLQEVAQLVGMGNVEDIWAGMMVWLLVIIGSAALITQIGFAAQWVYRLVKNVQEEDLRNKNVPFTVGNVVRIVFNFFLLPLVALSMFQLVVAADSPAHTVALAAATILLLLIFAGWLLYLITTTKPRSVLFDDLPTVLLYGPLYNTYSDEAAAFALIPVLLTIIRGVGIGAVQPSGIAQIIVLAICEVVQVITLHAFKPFSSPTSMNAYHTLFAVLRFTTIILMTAFIPQLGVSDGPKGWIGYVILVMHGGVLVLCFMLNALQTIIEVIARLMGAGGDDTKGLSQGPLSRIFGARQLSRRTSRRGGPSRQSQLSSTAMLNTKDPVQAGYIAPSGRVRSESAGSIGILLSRHQRSVSALDTLSYDASVPPSRLEGASSLTPTTLGDASTYSFLPSPAVGQTRHSIPPTALTVDTPGDTFYRPPRRRRTTLDNQSPHSKARASWATSGEWSQRRNSQVGGPALDPAEIEAIDRSAASPPYAFPTRTDYATREVDFYYGVQRGSRLNSDAPQRKLGTGPADPTGPVATATGWFKNMFNGKRKEKGKGFEVVRSSRMPPAMRADGGAYDDTDPPEGTPVAMGVLRKGPIDSDSDDGAAKNPAHATQNDETPATTRLLNEDGGSMDGDSADDAEAERRSAAAPELPHFDAGGSFHYPSRVVSKASRISSGRHAATMRDDYIPAIPDVPRKSSRRRSEVLSDLTLDPVSPPHQRQQPGMSTEHEQAGTPTSRLPFEPLSRDASSNQSTPSMSSMEESDGADMRRVSSELRPTSLGTVNHGSINRIPSDHRGKIEGSSAEFVGR</sequence>
<feature type="region of interest" description="Disordered" evidence="7">
    <location>
        <begin position="915"/>
        <end position="936"/>
    </location>
</feature>
<proteinExistence type="inferred from homology"/>
<reference evidence="10" key="1">
    <citation type="submission" date="2014-12" db="EMBL/GenBank/DDBJ databases">
        <title>Genome Sequence of Valsa Canker Pathogens Uncovers a Specific Adaption of Colonization on Woody Bark.</title>
        <authorList>
            <person name="Yin Z."/>
            <person name="Liu H."/>
            <person name="Gao X."/>
            <person name="Li Z."/>
            <person name="Song N."/>
            <person name="Ke X."/>
            <person name="Dai Q."/>
            <person name="Wu Y."/>
            <person name="Sun Y."/>
            <person name="Xu J.-R."/>
            <person name="Kang Z.K."/>
            <person name="Wang L."/>
            <person name="Huang L."/>
        </authorList>
    </citation>
    <scope>NUCLEOTIDE SEQUENCE [LARGE SCALE GENOMIC DNA]</scope>
    <source>
        <strain evidence="10">03-8</strain>
    </source>
</reference>
<keyword evidence="5 8" id="KW-1133">Transmembrane helix</keyword>